<dbReference type="FunFam" id="2.60.40.10:FF:000562">
    <property type="entry name" value="Snf1 kinase complex beta-subunit Gal83"/>
    <property type="match status" value="1"/>
</dbReference>
<dbReference type="SUPFAM" id="SSF160219">
    <property type="entry name" value="AMPKBI-like"/>
    <property type="match status" value="1"/>
</dbReference>
<comment type="similarity">
    <text evidence="2">Belongs to the 5'-AMP-activated protein kinase beta subunit family.</text>
</comment>
<comment type="caution">
    <text evidence="6">The sequence shown here is derived from an EMBL/GenBank/DDBJ whole genome shotgun (WGS) entry which is preliminary data.</text>
</comment>
<feature type="compositionally biased region" description="Low complexity" evidence="4">
    <location>
        <begin position="68"/>
        <end position="100"/>
    </location>
</feature>
<accession>A0A2B7WR59</accession>
<dbReference type="InterPro" id="IPR013783">
    <property type="entry name" value="Ig-like_fold"/>
</dbReference>
<dbReference type="InterPro" id="IPR037256">
    <property type="entry name" value="ASC_dom_sf"/>
</dbReference>
<feature type="compositionally biased region" description="Pro residues" evidence="4">
    <location>
        <begin position="1"/>
        <end position="11"/>
    </location>
</feature>
<dbReference type="Pfam" id="PF16561">
    <property type="entry name" value="AMPK1_CBM"/>
    <property type="match status" value="1"/>
</dbReference>
<dbReference type="GO" id="GO:0005737">
    <property type="term" value="C:cytoplasm"/>
    <property type="evidence" value="ECO:0007669"/>
    <property type="project" value="UniProtKB-SubCell"/>
</dbReference>
<dbReference type="InterPro" id="IPR050827">
    <property type="entry name" value="CRP1_MDG1_kinase"/>
</dbReference>
<evidence type="ECO:0000313" key="6">
    <source>
        <dbReference type="EMBL" id="PGG98971.1"/>
    </source>
</evidence>
<dbReference type="STRING" id="1447883.A0A2B7WR59"/>
<dbReference type="InterPro" id="IPR006828">
    <property type="entry name" value="ASC_dom"/>
</dbReference>
<evidence type="ECO:0000313" key="7">
    <source>
        <dbReference type="Proteomes" id="UP000224634"/>
    </source>
</evidence>
<proteinExistence type="inferred from homology"/>
<dbReference type="SUPFAM" id="SSF81296">
    <property type="entry name" value="E set domains"/>
    <property type="match status" value="1"/>
</dbReference>
<dbReference type="Proteomes" id="UP000224634">
    <property type="component" value="Unassembled WGS sequence"/>
</dbReference>
<evidence type="ECO:0000259" key="5">
    <source>
        <dbReference type="SMART" id="SM01010"/>
    </source>
</evidence>
<feature type="compositionally biased region" description="Basic and acidic residues" evidence="4">
    <location>
        <begin position="102"/>
        <end position="113"/>
    </location>
</feature>
<dbReference type="GO" id="GO:0007165">
    <property type="term" value="P:signal transduction"/>
    <property type="evidence" value="ECO:0007669"/>
    <property type="project" value="UniProtKB-ARBA"/>
</dbReference>
<dbReference type="Gene3D" id="6.20.250.60">
    <property type="match status" value="1"/>
</dbReference>
<keyword evidence="7" id="KW-1185">Reference proteome</keyword>
<reference evidence="6 7" key="1">
    <citation type="submission" date="2017-10" db="EMBL/GenBank/DDBJ databases">
        <title>Comparative genomics in systemic dimorphic fungi from Ajellomycetaceae.</title>
        <authorList>
            <person name="Munoz J.F."/>
            <person name="Mcewen J.G."/>
            <person name="Clay O.K."/>
            <person name="Cuomo C.A."/>
        </authorList>
    </citation>
    <scope>NUCLEOTIDE SEQUENCE [LARGE SCALE GENOMIC DNA]</scope>
    <source>
        <strain evidence="6 7">UAMH7299</strain>
    </source>
</reference>
<evidence type="ECO:0000256" key="1">
    <source>
        <dbReference type="ARBA" id="ARBA00004496"/>
    </source>
</evidence>
<feature type="compositionally biased region" description="Low complexity" evidence="4">
    <location>
        <begin position="12"/>
        <end position="28"/>
    </location>
</feature>
<dbReference type="GO" id="GO:0005634">
    <property type="term" value="C:nucleus"/>
    <property type="evidence" value="ECO:0007669"/>
    <property type="project" value="TreeGrafter"/>
</dbReference>
<gene>
    <name evidence="6" type="ORF">AJ80_09426</name>
</gene>
<feature type="region of interest" description="Disordered" evidence="4">
    <location>
        <begin position="203"/>
        <end position="227"/>
    </location>
</feature>
<protein>
    <recommendedName>
        <fullName evidence="5">Association with the SNF1 complex (ASC) domain-containing protein</fullName>
    </recommendedName>
</protein>
<dbReference type="AlphaFoldDB" id="A0A2B7WR59"/>
<keyword evidence="3" id="KW-0963">Cytoplasm</keyword>
<feature type="region of interest" description="Disordered" evidence="4">
    <location>
        <begin position="1"/>
        <end position="169"/>
    </location>
</feature>
<dbReference type="EMBL" id="PDNA01000280">
    <property type="protein sequence ID" value="PGG98971.1"/>
    <property type="molecule type" value="Genomic_DNA"/>
</dbReference>
<dbReference type="PANTHER" id="PTHR10343">
    <property type="entry name" value="5'-AMP-ACTIVATED PROTEIN KINASE , BETA SUBUNIT"/>
    <property type="match status" value="1"/>
</dbReference>
<dbReference type="GO" id="GO:0031588">
    <property type="term" value="C:nucleotide-activated protein kinase complex"/>
    <property type="evidence" value="ECO:0007669"/>
    <property type="project" value="TreeGrafter"/>
</dbReference>
<feature type="region of interest" description="Disordered" evidence="4">
    <location>
        <begin position="358"/>
        <end position="397"/>
    </location>
</feature>
<dbReference type="PANTHER" id="PTHR10343:SF84">
    <property type="entry name" value="5'-AMP-ACTIVATED PROTEIN KINASE SUBUNIT BETA-1"/>
    <property type="match status" value="1"/>
</dbReference>
<dbReference type="SMART" id="SM01010">
    <property type="entry name" value="AMPKBI"/>
    <property type="match status" value="1"/>
</dbReference>
<comment type="subcellular location">
    <subcellularLocation>
        <location evidence="1">Cytoplasm</location>
    </subcellularLocation>
</comment>
<feature type="compositionally biased region" description="Acidic residues" evidence="4">
    <location>
        <begin position="387"/>
        <end position="397"/>
    </location>
</feature>
<feature type="domain" description="Association with the SNF1 complex (ASC)" evidence="5">
    <location>
        <begin position="394"/>
        <end position="500"/>
    </location>
</feature>
<dbReference type="Gene3D" id="2.60.40.10">
    <property type="entry name" value="Immunoglobulins"/>
    <property type="match status" value="1"/>
</dbReference>
<feature type="compositionally biased region" description="Low complexity" evidence="4">
    <location>
        <begin position="45"/>
        <end position="60"/>
    </location>
</feature>
<dbReference type="InterPro" id="IPR014756">
    <property type="entry name" value="Ig_E-set"/>
</dbReference>
<dbReference type="OrthoDB" id="531008at2759"/>
<dbReference type="GO" id="GO:0019901">
    <property type="term" value="F:protein kinase binding"/>
    <property type="evidence" value="ECO:0007669"/>
    <property type="project" value="TreeGrafter"/>
</dbReference>
<evidence type="ECO:0000256" key="2">
    <source>
        <dbReference type="ARBA" id="ARBA00010926"/>
    </source>
</evidence>
<sequence>MGNAPSKPPPGTTSNAGNNNNHHNQHSNQHLDRRVSHRTSIAALSGSKSSAADPSASKESATGRSVSQKQQPPVQQRLQQQPRNIPESAAAATAPQSAPTRGPERTDTRESRRAAVGYYGSEQQQQQRRDMPSHSHHRPTKSGAGATAPEPTRAVRVPSAQNQNQAPTGGAYYATDASVPGVHPYYGISSHLQRPPRLPLPIGDANTAPGSPIMSTQGDTRDSEISPEKSILGDSVADEEEIVDELESYAVAGVNKAVPTAIEWHGHGEKVYITGTFVNWERKFKLHRSELDDRLFTTTLQLRPGTHHLKYIVDGIMRTSDHLPTAVDFTNHLVNYIEVNADEIQRTERDKLKQQAKITIPPHIYPPQVLPESLQVEPDSDERDRDEREEEPEEEIPLGDFRSIIPQFLSDIEREEEDSPSYQQAANVVSDSPGPPMLPLFLGKSILNGTTPMKDDNSVLNYPNHTVLNHLATSSIKNGVLATSVTTRYKRKVGSLSLPLL</sequence>
<dbReference type="InterPro" id="IPR032640">
    <property type="entry name" value="AMPK1_CBM"/>
</dbReference>
<dbReference type="Pfam" id="PF04739">
    <property type="entry name" value="AMPKBI"/>
    <property type="match status" value="1"/>
</dbReference>
<evidence type="ECO:0000256" key="3">
    <source>
        <dbReference type="ARBA" id="ARBA00022490"/>
    </source>
</evidence>
<name>A0A2B7WR59_POLH7</name>
<organism evidence="6 7">
    <name type="scientific">Polytolypa hystricis (strain UAMH7299)</name>
    <dbReference type="NCBI Taxonomy" id="1447883"/>
    <lineage>
        <taxon>Eukaryota</taxon>
        <taxon>Fungi</taxon>
        <taxon>Dikarya</taxon>
        <taxon>Ascomycota</taxon>
        <taxon>Pezizomycotina</taxon>
        <taxon>Eurotiomycetes</taxon>
        <taxon>Eurotiomycetidae</taxon>
        <taxon>Onygenales</taxon>
        <taxon>Onygenales incertae sedis</taxon>
        <taxon>Polytolypa</taxon>
    </lineage>
</organism>
<dbReference type="CDD" id="cd02859">
    <property type="entry name" value="E_set_AMPKbeta_like_N"/>
    <property type="match status" value="1"/>
</dbReference>
<evidence type="ECO:0000256" key="4">
    <source>
        <dbReference type="SAM" id="MobiDB-lite"/>
    </source>
</evidence>